<keyword evidence="2" id="KW-1185">Reference proteome</keyword>
<sequence length="60" mass="6765">MDRGTIVNMKQPWLFDPVLKVLKLHNGIPVTGKVVRERNLNARGIYKLGDLANSTFDTRG</sequence>
<dbReference type="EMBL" id="JBHSOW010000018">
    <property type="protein sequence ID" value="MFC5648615.1"/>
    <property type="molecule type" value="Genomic_DNA"/>
</dbReference>
<comment type="caution">
    <text evidence="1">The sequence shown here is derived from an EMBL/GenBank/DDBJ whole genome shotgun (WGS) entry which is preliminary data.</text>
</comment>
<name>A0ABW0VRX6_9BACL</name>
<proteinExistence type="predicted"/>
<dbReference type="RefSeq" id="WP_379187081.1">
    <property type="nucleotide sequence ID" value="NZ_JBHSOW010000018.1"/>
</dbReference>
<dbReference type="Proteomes" id="UP001596047">
    <property type="component" value="Unassembled WGS sequence"/>
</dbReference>
<evidence type="ECO:0000313" key="2">
    <source>
        <dbReference type="Proteomes" id="UP001596047"/>
    </source>
</evidence>
<organism evidence="1 2">
    <name type="scientific">Paenibacillus solisilvae</name>
    <dbReference type="NCBI Taxonomy" id="2486751"/>
    <lineage>
        <taxon>Bacteria</taxon>
        <taxon>Bacillati</taxon>
        <taxon>Bacillota</taxon>
        <taxon>Bacilli</taxon>
        <taxon>Bacillales</taxon>
        <taxon>Paenibacillaceae</taxon>
        <taxon>Paenibacillus</taxon>
    </lineage>
</organism>
<evidence type="ECO:0000313" key="1">
    <source>
        <dbReference type="EMBL" id="MFC5648615.1"/>
    </source>
</evidence>
<reference evidence="2" key="1">
    <citation type="journal article" date="2019" name="Int. J. Syst. Evol. Microbiol.">
        <title>The Global Catalogue of Microorganisms (GCM) 10K type strain sequencing project: providing services to taxonomists for standard genome sequencing and annotation.</title>
        <authorList>
            <consortium name="The Broad Institute Genomics Platform"/>
            <consortium name="The Broad Institute Genome Sequencing Center for Infectious Disease"/>
            <person name="Wu L."/>
            <person name="Ma J."/>
        </authorList>
    </citation>
    <scope>NUCLEOTIDE SEQUENCE [LARGE SCALE GENOMIC DNA]</scope>
    <source>
        <strain evidence="2">CGMCC 1.3240</strain>
    </source>
</reference>
<protein>
    <submittedName>
        <fullName evidence="1">Uncharacterized protein</fullName>
    </submittedName>
</protein>
<accession>A0ABW0VRX6</accession>
<gene>
    <name evidence="1" type="ORF">ACFPYJ_05635</name>
</gene>